<organism evidence="2 3">
    <name type="scientific">Prunus yedoensis var. nudiflora</name>
    <dbReference type="NCBI Taxonomy" id="2094558"/>
    <lineage>
        <taxon>Eukaryota</taxon>
        <taxon>Viridiplantae</taxon>
        <taxon>Streptophyta</taxon>
        <taxon>Embryophyta</taxon>
        <taxon>Tracheophyta</taxon>
        <taxon>Spermatophyta</taxon>
        <taxon>Magnoliopsida</taxon>
        <taxon>eudicotyledons</taxon>
        <taxon>Gunneridae</taxon>
        <taxon>Pentapetalae</taxon>
        <taxon>rosids</taxon>
        <taxon>fabids</taxon>
        <taxon>Rosales</taxon>
        <taxon>Rosaceae</taxon>
        <taxon>Amygdaloideae</taxon>
        <taxon>Amygdaleae</taxon>
        <taxon>Prunus</taxon>
    </lineage>
</organism>
<comment type="caution">
    <text evidence="2">The sequence shown here is derived from an EMBL/GenBank/DDBJ whole genome shotgun (WGS) entry which is preliminary data.</text>
</comment>
<proteinExistence type="predicted"/>
<feature type="region of interest" description="Disordered" evidence="1">
    <location>
        <begin position="185"/>
        <end position="204"/>
    </location>
</feature>
<dbReference type="Proteomes" id="UP000250321">
    <property type="component" value="Unassembled WGS sequence"/>
</dbReference>
<accession>A0A314XKR7</accession>
<feature type="compositionally biased region" description="Basic and acidic residues" evidence="1">
    <location>
        <begin position="191"/>
        <end position="201"/>
    </location>
</feature>
<reference evidence="2 3" key="1">
    <citation type="submission" date="2018-02" db="EMBL/GenBank/DDBJ databases">
        <title>Draft genome of wild Prunus yedoensis var. nudiflora.</title>
        <authorList>
            <person name="Baek S."/>
            <person name="Kim J.-H."/>
            <person name="Choi K."/>
            <person name="Kim G.-B."/>
            <person name="Cho A."/>
            <person name="Jang H."/>
            <person name="Shin C.-H."/>
            <person name="Yu H.-J."/>
            <person name="Mun J.-H."/>
        </authorList>
    </citation>
    <scope>NUCLEOTIDE SEQUENCE [LARGE SCALE GENOMIC DNA]</scope>
    <source>
        <strain evidence="3">cv. Jeju island</strain>
        <tissue evidence="2">Leaf</tissue>
    </source>
</reference>
<keyword evidence="3" id="KW-1185">Reference proteome</keyword>
<evidence type="ECO:0000256" key="1">
    <source>
        <dbReference type="SAM" id="MobiDB-lite"/>
    </source>
</evidence>
<name>A0A314XKR7_PRUYE</name>
<evidence type="ECO:0000313" key="3">
    <source>
        <dbReference type="Proteomes" id="UP000250321"/>
    </source>
</evidence>
<dbReference type="AlphaFoldDB" id="A0A314XKR7"/>
<protein>
    <submittedName>
        <fullName evidence="2">Uncharacterized protein</fullName>
    </submittedName>
</protein>
<evidence type="ECO:0000313" key="2">
    <source>
        <dbReference type="EMBL" id="PQP94591.1"/>
    </source>
</evidence>
<sequence>MKNLLSNMKSNMKDCLSLSVLLKIRPCWVKLCIATVGGVVNEQYKRWMMMTKDVFSICTANGLQGKAYGLGRSTSVQNPPRVQHNQIIGVVRPRPEDIEEFPNIGTSLNVELVSEVSPVQQNTKKRRVMVAPNEDGEVEPSTADIMAGFLDVPVMAAYSLAGEKNGGEDVPIAPWSEKRCDLGGETQAVDSHGHPSPEGKSTKGRSRSFIVEPFIILSGRCVRMFVCAYMMGFSLTVMRFCLVCC</sequence>
<gene>
    <name evidence="2" type="ORF">Pyn_36072</name>
</gene>
<dbReference type="EMBL" id="PJQY01002339">
    <property type="protein sequence ID" value="PQP94591.1"/>
    <property type="molecule type" value="Genomic_DNA"/>
</dbReference>